<comment type="caution">
    <text evidence="3">The sequence shown here is derived from an EMBL/GenBank/DDBJ whole genome shotgun (WGS) entry which is preliminary data.</text>
</comment>
<feature type="compositionally biased region" description="Basic and acidic residues" evidence="1">
    <location>
        <begin position="34"/>
        <end position="55"/>
    </location>
</feature>
<feature type="compositionally biased region" description="Polar residues" evidence="1">
    <location>
        <begin position="23"/>
        <end position="33"/>
    </location>
</feature>
<feature type="compositionally biased region" description="Basic and acidic residues" evidence="1">
    <location>
        <begin position="68"/>
        <end position="102"/>
    </location>
</feature>
<proteinExistence type="predicted"/>
<feature type="region of interest" description="Disordered" evidence="1">
    <location>
        <begin position="23"/>
        <end position="102"/>
    </location>
</feature>
<dbReference type="AlphaFoldDB" id="A0A7V7UBQ5"/>
<evidence type="ECO:0000256" key="2">
    <source>
        <dbReference type="SAM" id="SignalP"/>
    </source>
</evidence>
<dbReference type="PROSITE" id="PS51257">
    <property type="entry name" value="PROKAR_LIPOPROTEIN"/>
    <property type="match status" value="1"/>
</dbReference>
<organism evidence="3 4">
    <name type="scientific">Candidatus Galacturonatibacter soehngenii</name>
    <dbReference type="NCBI Taxonomy" id="2307010"/>
    <lineage>
        <taxon>Bacteria</taxon>
        <taxon>Bacillati</taxon>
        <taxon>Bacillota</taxon>
        <taxon>Clostridia</taxon>
        <taxon>Lachnospirales</taxon>
        <taxon>Lachnospiraceae</taxon>
        <taxon>Candidatus Galacturonatibacter</taxon>
    </lineage>
</organism>
<dbReference type="OrthoDB" id="9963106at2"/>
<reference evidence="3 4" key="2">
    <citation type="submission" date="2020-02" db="EMBL/GenBank/DDBJ databases">
        <title>Candidatus Galacturonibacter soehngenii shows hetero-acetogenic catabolism of galacturonic acid but lacks a canonical carbon monoxide dehydrogenase/acetyl-CoA synthase complex.</title>
        <authorList>
            <person name="Diender M."/>
            <person name="Stouten G.R."/>
            <person name="Petersen J.F."/>
            <person name="Nielsen P.H."/>
            <person name="Dueholm M.S."/>
            <person name="Pronk J.T."/>
            <person name="Van Loosdrecht M.C.M."/>
        </authorList>
    </citation>
    <scope>NUCLEOTIDE SEQUENCE [LARGE SCALE GENOMIC DNA]</scope>
    <source>
        <strain evidence="3">GalUA</strain>
    </source>
</reference>
<evidence type="ECO:0008006" key="5">
    <source>
        <dbReference type="Google" id="ProtNLM"/>
    </source>
</evidence>
<reference evidence="3 4" key="1">
    <citation type="submission" date="2019-09" db="EMBL/GenBank/DDBJ databases">
        <authorList>
            <person name="Valk L.C."/>
        </authorList>
    </citation>
    <scope>NUCLEOTIDE SEQUENCE [LARGE SCALE GENOMIC DNA]</scope>
    <source>
        <strain evidence="3">GalUA</strain>
    </source>
</reference>
<gene>
    <name evidence="3" type="ORF">F7O84_12260</name>
</gene>
<evidence type="ECO:0000313" key="4">
    <source>
        <dbReference type="Proteomes" id="UP000461768"/>
    </source>
</evidence>
<feature type="signal peptide" evidence="2">
    <location>
        <begin position="1"/>
        <end position="19"/>
    </location>
</feature>
<dbReference type="Proteomes" id="UP000461768">
    <property type="component" value="Unassembled WGS sequence"/>
</dbReference>
<name>A0A7V7UBQ5_9FIRM</name>
<feature type="compositionally biased region" description="Acidic residues" evidence="1">
    <location>
        <begin position="56"/>
        <end position="67"/>
    </location>
</feature>
<evidence type="ECO:0000256" key="1">
    <source>
        <dbReference type="SAM" id="MobiDB-lite"/>
    </source>
</evidence>
<protein>
    <recommendedName>
        <fullName evidence="5">Lipoprotein</fullName>
    </recommendedName>
</protein>
<evidence type="ECO:0000313" key="3">
    <source>
        <dbReference type="EMBL" id="KAB1438318.1"/>
    </source>
</evidence>
<dbReference type="RefSeq" id="WP_151145559.1">
    <property type="nucleotide sequence ID" value="NZ_WAGX01000005.1"/>
</dbReference>
<keyword evidence="2" id="KW-0732">Signal</keyword>
<sequence>MYKKLMMACICILVLTVAACKSKNTGDNATTSDIQKDTKSNETKDISAEDEKNTDDFENIEESDINSETDKSKGDSDKENTNEERKNTYQDVDIKVPSIHED</sequence>
<accession>A0A7V7UBQ5</accession>
<dbReference type="EMBL" id="WAGX01000005">
    <property type="protein sequence ID" value="KAB1438318.1"/>
    <property type="molecule type" value="Genomic_DNA"/>
</dbReference>
<keyword evidence="4" id="KW-1185">Reference proteome</keyword>
<feature type="chain" id="PRO_5039368062" description="Lipoprotein" evidence="2">
    <location>
        <begin position="20"/>
        <end position="102"/>
    </location>
</feature>